<dbReference type="GO" id="GO:0005524">
    <property type="term" value="F:ATP binding"/>
    <property type="evidence" value="ECO:0007669"/>
    <property type="project" value="UniProtKB-KW"/>
</dbReference>
<dbReference type="OrthoDB" id="9813151at2"/>
<dbReference type="FunFam" id="3.30.565.10:FF:000006">
    <property type="entry name" value="Sensor histidine kinase WalK"/>
    <property type="match status" value="1"/>
</dbReference>
<dbReference type="EC" id="2.7.13.3" evidence="3"/>
<keyword evidence="8" id="KW-0547">Nucleotide-binding</keyword>
<dbReference type="Pfam" id="PF00672">
    <property type="entry name" value="HAMP"/>
    <property type="match status" value="1"/>
</dbReference>
<evidence type="ECO:0000256" key="12">
    <source>
        <dbReference type="ARBA" id="ARBA00023012"/>
    </source>
</evidence>
<evidence type="ECO:0000313" key="17">
    <source>
        <dbReference type="EMBL" id="RTE11409.1"/>
    </source>
</evidence>
<dbReference type="CDD" id="cd06225">
    <property type="entry name" value="HAMP"/>
    <property type="match status" value="1"/>
</dbReference>
<evidence type="ECO:0000256" key="5">
    <source>
        <dbReference type="ARBA" id="ARBA00022553"/>
    </source>
</evidence>
<dbReference type="PANTHER" id="PTHR45436">
    <property type="entry name" value="SENSOR HISTIDINE KINASE YKOH"/>
    <property type="match status" value="1"/>
</dbReference>
<evidence type="ECO:0000256" key="1">
    <source>
        <dbReference type="ARBA" id="ARBA00000085"/>
    </source>
</evidence>
<dbReference type="InterPro" id="IPR036890">
    <property type="entry name" value="HATPase_C_sf"/>
</dbReference>
<evidence type="ECO:0000256" key="13">
    <source>
        <dbReference type="ARBA" id="ARBA00023136"/>
    </source>
</evidence>
<dbReference type="Pfam" id="PF02518">
    <property type="entry name" value="HATPase_c"/>
    <property type="match status" value="1"/>
</dbReference>
<dbReference type="GO" id="GO:0005886">
    <property type="term" value="C:plasma membrane"/>
    <property type="evidence" value="ECO:0007669"/>
    <property type="project" value="UniProtKB-SubCell"/>
</dbReference>
<evidence type="ECO:0000259" key="16">
    <source>
        <dbReference type="PROSITE" id="PS50885"/>
    </source>
</evidence>
<evidence type="ECO:0000256" key="10">
    <source>
        <dbReference type="ARBA" id="ARBA00022840"/>
    </source>
</evidence>
<dbReference type="Pfam" id="PF00512">
    <property type="entry name" value="HisKA"/>
    <property type="match status" value="1"/>
</dbReference>
<dbReference type="SUPFAM" id="SSF55874">
    <property type="entry name" value="ATPase domain of HSP90 chaperone/DNA topoisomerase II/histidine kinase"/>
    <property type="match status" value="1"/>
</dbReference>
<dbReference type="PRINTS" id="PR00344">
    <property type="entry name" value="BCTRLSENSOR"/>
</dbReference>
<comment type="catalytic activity">
    <reaction evidence="1">
        <text>ATP + protein L-histidine = ADP + protein N-phospho-L-histidine.</text>
        <dbReference type="EC" id="2.7.13.3"/>
    </reaction>
</comment>
<dbReference type="InterPro" id="IPR003661">
    <property type="entry name" value="HisK_dim/P_dom"/>
</dbReference>
<keyword evidence="7 14" id="KW-0812">Transmembrane</keyword>
<evidence type="ECO:0000313" key="18">
    <source>
        <dbReference type="Proteomes" id="UP000276128"/>
    </source>
</evidence>
<dbReference type="AlphaFoldDB" id="A0A430JK67"/>
<evidence type="ECO:0000256" key="14">
    <source>
        <dbReference type="SAM" id="Phobius"/>
    </source>
</evidence>
<dbReference type="Gene3D" id="3.30.565.10">
    <property type="entry name" value="Histidine kinase-like ATPase, C-terminal domain"/>
    <property type="match status" value="1"/>
</dbReference>
<dbReference type="PROSITE" id="PS50109">
    <property type="entry name" value="HIS_KIN"/>
    <property type="match status" value="1"/>
</dbReference>
<dbReference type="SUPFAM" id="SSF158472">
    <property type="entry name" value="HAMP domain-like"/>
    <property type="match status" value="1"/>
</dbReference>
<evidence type="ECO:0000259" key="15">
    <source>
        <dbReference type="PROSITE" id="PS50109"/>
    </source>
</evidence>
<dbReference type="InterPro" id="IPR005467">
    <property type="entry name" value="His_kinase_dom"/>
</dbReference>
<keyword evidence="18" id="KW-1185">Reference proteome</keyword>
<protein>
    <recommendedName>
        <fullName evidence="3">histidine kinase</fullName>
        <ecNumber evidence="3">2.7.13.3</ecNumber>
    </recommendedName>
</protein>
<feature type="domain" description="Histidine kinase" evidence="15">
    <location>
        <begin position="141"/>
        <end position="358"/>
    </location>
</feature>
<keyword evidence="6" id="KW-0808">Transferase</keyword>
<dbReference type="EMBL" id="RXHU01000009">
    <property type="protein sequence ID" value="RTE11409.1"/>
    <property type="molecule type" value="Genomic_DNA"/>
</dbReference>
<dbReference type="SMART" id="SM00387">
    <property type="entry name" value="HATPase_c"/>
    <property type="match status" value="1"/>
</dbReference>
<dbReference type="GO" id="GO:0000155">
    <property type="term" value="F:phosphorelay sensor kinase activity"/>
    <property type="evidence" value="ECO:0007669"/>
    <property type="project" value="InterPro"/>
</dbReference>
<evidence type="ECO:0000256" key="8">
    <source>
        <dbReference type="ARBA" id="ARBA00022741"/>
    </source>
</evidence>
<dbReference type="Gene3D" id="1.10.287.130">
    <property type="match status" value="1"/>
</dbReference>
<dbReference type="InterPro" id="IPR003594">
    <property type="entry name" value="HATPase_dom"/>
</dbReference>
<gene>
    <name evidence="17" type="ORF">EJQ19_02215</name>
</gene>
<dbReference type="CDD" id="cd00075">
    <property type="entry name" value="HATPase"/>
    <property type="match status" value="1"/>
</dbReference>
<dbReference type="PANTHER" id="PTHR45436:SF15">
    <property type="entry name" value="SENSOR HISTIDINE KINASE CUSS"/>
    <property type="match status" value="1"/>
</dbReference>
<evidence type="ECO:0000256" key="6">
    <source>
        <dbReference type="ARBA" id="ARBA00022679"/>
    </source>
</evidence>
<dbReference type="SMART" id="SM00388">
    <property type="entry name" value="HisKA"/>
    <property type="match status" value="1"/>
</dbReference>
<keyword evidence="11 14" id="KW-1133">Transmembrane helix</keyword>
<dbReference type="SMART" id="SM00304">
    <property type="entry name" value="HAMP"/>
    <property type="match status" value="1"/>
</dbReference>
<evidence type="ECO:0000256" key="4">
    <source>
        <dbReference type="ARBA" id="ARBA00022475"/>
    </source>
</evidence>
<dbReference type="InterPro" id="IPR036097">
    <property type="entry name" value="HisK_dim/P_sf"/>
</dbReference>
<proteinExistence type="predicted"/>
<keyword evidence="12" id="KW-0902">Two-component regulatory system</keyword>
<dbReference type="InterPro" id="IPR004358">
    <property type="entry name" value="Sig_transdc_His_kin-like_C"/>
</dbReference>
<organism evidence="17 18">
    <name type="scientific">Paenibacillus whitsoniae</name>
    <dbReference type="NCBI Taxonomy" id="2496558"/>
    <lineage>
        <taxon>Bacteria</taxon>
        <taxon>Bacillati</taxon>
        <taxon>Bacillota</taxon>
        <taxon>Bacilli</taxon>
        <taxon>Bacillales</taxon>
        <taxon>Paenibacillaceae</taxon>
        <taxon>Paenibacillus</taxon>
    </lineage>
</organism>
<feature type="transmembrane region" description="Helical" evidence="14">
    <location>
        <begin position="61"/>
        <end position="83"/>
    </location>
</feature>
<dbReference type="Gene3D" id="6.10.340.10">
    <property type="match status" value="1"/>
</dbReference>
<comment type="caution">
    <text evidence="17">The sequence shown here is derived from an EMBL/GenBank/DDBJ whole genome shotgun (WGS) entry which is preliminary data.</text>
</comment>
<feature type="transmembrane region" description="Helical" evidence="14">
    <location>
        <begin position="20"/>
        <end position="41"/>
    </location>
</feature>
<dbReference type="PROSITE" id="PS50885">
    <property type="entry name" value="HAMP"/>
    <property type="match status" value="1"/>
</dbReference>
<keyword evidence="13 14" id="KW-0472">Membrane</keyword>
<evidence type="ECO:0000256" key="3">
    <source>
        <dbReference type="ARBA" id="ARBA00012438"/>
    </source>
</evidence>
<evidence type="ECO:0000256" key="11">
    <source>
        <dbReference type="ARBA" id="ARBA00022989"/>
    </source>
</evidence>
<keyword evidence="10" id="KW-0067">ATP-binding</keyword>
<keyword evidence="4" id="KW-1003">Cell membrane</keyword>
<feature type="domain" description="HAMP" evidence="16">
    <location>
        <begin position="80"/>
        <end position="133"/>
    </location>
</feature>
<accession>A0A430JK67</accession>
<dbReference type="SUPFAM" id="SSF47384">
    <property type="entry name" value="Homodimeric domain of signal transducing histidine kinase"/>
    <property type="match status" value="1"/>
</dbReference>
<evidence type="ECO:0000256" key="9">
    <source>
        <dbReference type="ARBA" id="ARBA00022777"/>
    </source>
</evidence>
<keyword evidence="9" id="KW-0418">Kinase</keyword>
<dbReference type="Proteomes" id="UP000276128">
    <property type="component" value="Unassembled WGS sequence"/>
</dbReference>
<name>A0A430JK67_9BACL</name>
<evidence type="ECO:0000256" key="7">
    <source>
        <dbReference type="ARBA" id="ARBA00022692"/>
    </source>
</evidence>
<dbReference type="CDD" id="cd00082">
    <property type="entry name" value="HisKA"/>
    <property type="match status" value="1"/>
</dbReference>
<evidence type="ECO:0000256" key="2">
    <source>
        <dbReference type="ARBA" id="ARBA00004651"/>
    </source>
</evidence>
<comment type="subcellular location">
    <subcellularLocation>
        <location evidence="2">Cell membrane</location>
        <topology evidence="2">Multi-pass membrane protein</topology>
    </subcellularLocation>
</comment>
<dbReference type="InterPro" id="IPR050428">
    <property type="entry name" value="TCS_sensor_his_kinase"/>
</dbReference>
<sequence length="358" mass="40007">MDAAYSRKERGNDMRRWNRLSLRARLTLFAILYLAVMIILYAGIESFFSVYRIVSDMQGRIISLLIALAGMVLSAQWLAAMILKPVKRMSETTAEITADTLHKRLEIDELHDELKKLGITFNTMLDGLEDAFQQQARFVSAAAHELRTPLSILRTNLEVAGDSEGIDPSEWGDYKATTERTLSRLESLTEDLLLLADGTHDRTEREHSVVELANILADAISFMEPVAAQHGVTLQLVKPCKALVKGEEGFLFLVFRNLLDNAIRYNRPDGNVTLKVEDEDGRVAVRVADTGKGISLSSRELIFERFYRVDSSRARRNGGAGLGLSIVRHLLAFFQGTVELETSSELGSVFKVTLMRGT</sequence>
<keyword evidence="5" id="KW-0597">Phosphoprotein</keyword>
<dbReference type="InterPro" id="IPR003660">
    <property type="entry name" value="HAMP_dom"/>
</dbReference>
<reference evidence="17 18" key="1">
    <citation type="submission" date="2018-12" db="EMBL/GenBank/DDBJ databases">
        <title>Bacillus ochoae sp. nov., Paenibacillus whitsoniae sp. nov., Paenibacillus spiritus sp. nov. Isolated from the Mars Exploration Rover during spacecraft assembly.</title>
        <authorList>
            <person name="Seuylemezian A."/>
            <person name="Vaishampayan P."/>
        </authorList>
    </citation>
    <scope>NUCLEOTIDE SEQUENCE [LARGE SCALE GENOMIC DNA]</scope>
    <source>
        <strain evidence="17 18">MER 54</strain>
    </source>
</reference>